<reference evidence="2 3" key="1">
    <citation type="submission" date="2023-12" db="EMBL/GenBank/DDBJ databases">
        <title>Blastococcus brunescens sp. nov., an actonobacterium isolated from sandstone collected in sahara desert.</title>
        <authorList>
            <person name="Gtari M."/>
            <person name="Ghodhbane F."/>
        </authorList>
    </citation>
    <scope>NUCLEOTIDE SEQUENCE [LARGE SCALE GENOMIC DNA]</scope>
    <source>
        <strain evidence="2 3">BMG 8361</strain>
    </source>
</reference>
<protein>
    <submittedName>
        <fullName evidence="2">Uncharacterized protein</fullName>
    </submittedName>
</protein>
<dbReference type="EMBL" id="CP141261">
    <property type="protein sequence ID" value="WRL63506.1"/>
    <property type="molecule type" value="Genomic_DNA"/>
</dbReference>
<evidence type="ECO:0000313" key="3">
    <source>
        <dbReference type="Proteomes" id="UP001324287"/>
    </source>
</evidence>
<dbReference type="RefSeq" id="WP_324274841.1">
    <property type="nucleotide sequence ID" value="NZ_CP141261.1"/>
</dbReference>
<organism evidence="2 3">
    <name type="scientific">Blastococcus brunescens</name>
    <dbReference type="NCBI Taxonomy" id="1564165"/>
    <lineage>
        <taxon>Bacteria</taxon>
        <taxon>Bacillati</taxon>
        <taxon>Actinomycetota</taxon>
        <taxon>Actinomycetes</taxon>
        <taxon>Geodermatophilales</taxon>
        <taxon>Geodermatophilaceae</taxon>
        <taxon>Blastococcus</taxon>
    </lineage>
</organism>
<evidence type="ECO:0000313" key="2">
    <source>
        <dbReference type="EMBL" id="WRL63506.1"/>
    </source>
</evidence>
<keyword evidence="1" id="KW-0472">Membrane</keyword>
<proteinExistence type="predicted"/>
<keyword evidence="1" id="KW-1133">Transmembrane helix</keyword>
<accession>A0ABZ1AY62</accession>
<evidence type="ECO:0000256" key="1">
    <source>
        <dbReference type="SAM" id="Phobius"/>
    </source>
</evidence>
<sequence length="73" mass="7309">MAVGLLVPGPAGAAALGLVGLMTGATLANVFVLEVITPALTIALLVAAAVVAWNRRDDVRAPLAGRRPRPVVG</sequence>
<feature type="transmembrane region" description="Helical" evidence="1">
    <location>
        <begin position="31"/>
        <end position="53"/>
    </location>
</feature>
<dbReference type="Proteomes" id="UP001324287">
    <property type="component" value="Chromosome"/>
</dbReference>
<name>A0ABZ1AY62_9ACTN</name>
<gene>
    <name evidence="2" type="ORF">U6N30_27975</name>
</gene>
<keyword evidence="3" id="KW-1185">Reference proteome</keyword>
<keyword evidence="1" id="KW-0812">Transmembrane</keyword>